<protein>
    <submittedName>
        <fullName evidence="2">Uncharacterized protein</fullName>
    </submittedName>
</protein>
<dbReference type="Proteomes" id="UP000267081">
    <property type="component" value="Unassembled WGS sequence"/>
</dbReference>
<dbReference type="OrthoDB" id="3679620at2"/>
<evidence type="ECO:0000313" key="3">
    <source>
        <dbReference type="Proteomes" id="UP000267081"/>
    </source>
</evidence>
<sequence length="254" mass="26527">MGVLAVVCVAGLAACAPGDSQTDETAQRIADAIDSPPQTSAANYARKAIEAAHGSSEAFAVVEMRDSSSDDLDAVTAHLVFRVFHPGTQDEFFPQDPVTACYKVGFNFRGLVEAPRRTDCPANAAPLNPPPIPVWEVPEGFDQALQSVLTGLPASVTDQGVSGALSRSMPSVPLDPETQTPGRPPMQDVAVHGNDIGVAYRAGDRSTGGIDCLLGSRIGGSTLVWRPSWAQVQPGELTCTAETALGRQGVTPPH</sequence>
<dbReference type="EMBL" id="RSEC01000048">
    <property type="protein sequence ID" value="RSD16327.1"/>
    <property type="molecule type" value="Genomic_DNA"/>
</dbReference>
<gene>
    <name evidence="2" type="ORF">EIY87_21985</name>
</gene>
<name>A0A427T7H9_9PSEU</name>
<comment type="caution">
    <text evidence="2">The sequence shown here is derived from an EMBL/GenBank/DDBJ whole genome shotgun (WGS) entry which is preliminary data.</text>
</comment>
<organism evidence="2 3">
    <name type="scientific">Amycolatopsis eburnea</name>
    <dbReference type="NCBI Taxonomy" id="2267691"/>
    <lineage>
        <taxon>Bacteria</taxon>
        <taxon>Bacillati</taxon>
        <taxon>Actinomycetota</taxon>
        <taxon>Actinomycetes</taxon>
        <taxon>Pseudonocardiales</taxon>
        <taxon>Pseudonocardiaceae</taxon>
        <taxon>Amycolatopsis</taxon>
    </lineage>
</organism>
<reference evidence="2 3" key="1">
    <citation type="submission" date="2018-12" db="EMBL/GenBank/DDBJ databases">
        <title>Amycolatopsis eburnea sp. nov. actinomycete associate with arbuscular mycorrhiza fungal spore.</title>
        <authorList>
            <person name="Lumyong S."/>
            <person name="Chaiya L."/>
        </authorList>
    </citation>
    <scope>NUCLEOTIDE SEQUENCE [LARGE SCALE GENOMIC DNA]</scope>
    <source>
        <strain evidence="2 3">GLM-1</strain>
    </source>
</reference>
<accession>A0A427T7H9</accession>
<keyword evidence="3" id="KW-1185">Reference proteome</keyword>
<evidence type="ECO:0000256" key="1">
    <source>
        <dbReference type="SAM" id="MobiDB-lite"/>
    </source>
</evidence>
<feature type="region of interest" description="Disordered" evidence="1">
    <location>
        <begin position="160"/>
        <end position="185"/>
    </location>
</feature>
<proteinExistence type="predicted"/>
<dbReference type="AlphaFoldDB" id="A0A427T7H9"/>
<evidence type="ECO:0000313" key="2">
    <source>
        <dbReference type="EMBL" id="RSD16327.1"/>
    </source>
</evidence>